<dbReference type="GO" id="GO:0006189">
    <property type="term" value="P:'de novo' IMP biosynthetic process"/>
    <property type="evidence" value="ECO:0007669"/>
    <property type="project" value="UniProtKB-UniRule"/>
</dbReference>
<evidence type="ECO:0000256" key="2">
    <source>
        <dbReference type="ARBA" id="ARBA00010190"/>
    </source>
</evidence>
<evidence type="ECO:0000313" key="10">
    <source>
        <dbReference type="EMBL" id="MBO8447963.1"/>
    </source>
</evidence>
<keyword evidence="4 8" id="KW-0547">Nucleotide-binding</keyword>
<dbReference type="GO" id="GO:0004639">
    <property type="term" value="F:phosphoribosylaminoimidazolesuccinocarboxamide synthase activity"/>
    <property type="evidence" value="ECO:0007669"/>
    <property type="project" value="UniProtKB-UniRule"/>
</dbReference>
<dbReference type="AlphaFoldDB" id="A0A9D9HF91"/>
<evidence type="ECO:0000256" key="3">
    <source>
        <dbReference type="ARBA" id="ARBA00022598"/>
    </source>
</evidence>
<dbReference type="InterPro" id="IPR050089">
    <property type="entry name" value="SAICAR_synthetase"/>
</dbReference>
<evidence type="ECO:0000256" key="7">
    <source>
        <dbReference type="ARBA" id="ARBA00048475"/>
    </source>
</evidence>
<keyword evidence="3 8" id="KW-0436">Ligase</keyword>
<sequence>MEGELIYDGDSFKVFGSGDPDNVTVEYTDVITAFNGIKRAEICGKGKMNASIASMVAGYLERKGIRSHFVRKTGETTILCRKVSMIGLEVVVRNIIAGTMARKLGLQEGFRPENTIFDLCYKNDDLGDPLINDHYAVALGLVTYGELKEIYGHAAEINRFLTSLMRSVGIELVDFKLEFGRYPDGTIVLADELTPDNARFWDLESKEKLDRDRFRRDMGKVGEAYRTICRRLCSILEENER</sequence>
<dbReference type="Gene3D" id="3.30.200.20">
    <property type="entry name" value="Phosphorylase Kinase, domain 1"/>
    <property type="match status" value="1"/>
</dbReference>
<dbReference type="CDD" id="cd01415">
    <property type="entry name" value="SAICAR_synt_PurC"/>
    <property type="match status" value="1"/>
</dbReference>
<dbReference type="InterPro" id="IPR028923">
    <property type="entry name" value="SAICAR_synt/ADE2_N"/>
</dbReference>
<dbReference type="GO" id="GO:0005524">
    <property type="term" value="F:ATP binding"/>
    <property type="evidence" value="ECO:0007669"/>
    <property type="project" value="UniProtKB-KW"/>
</dbReference>
<dbReference type="PROSITE" id="PS01057">
    <property type="entry name" value="SAICAR_SYNTHETASE_1"/>
    <property type="match status" value="1"/>
</dbReference>
<protein>
    <recommendedName>
        <fullName evidence="8">Phosphoribosylaminoimidazole-succinocarboxamide synthase</fullName>
        <ecNumber evidence="8">6.3.2.6</ecNumber>
    </recommendedName>
    <alternativeName>
        <fullName evidence="8">SAICAR synthetase</fullName>
    </alternativeName>
</protein>
<name>A0A9D9HF91_9BACT</name>
<dbReference type="Pfam" id="PF01259">
    <property type="entry name" value="SAICAR_synt"/>
    <property type="match status" value="1"/>
</dbReference>
<dbReference type="InterPro" id="IPR033934">
    <property type="entry name" value="SAICAR_synt_PurC"/>
</dbReference>
<organism evidence="10 11">
    <name type="scientific">Candidatus Cryptobacteroides merdigallinarum</name>
    <dbReference type="NCBI Taxonomy" id="2840770"/>
    <lineage>
        <taxon>Bacteria</taxon>
        <taxon>Pseudomonadati</taxon>
        <taxon>Bacteroidota</taxon>
        <taxon>Bacteroidia</taxon>
        <taxon>Bacteroidales</taxon>
        <taxon>Candidatus Cryptobacteroides</taxon>
    </lineage>
</organism>
<reference evidence="10" key="2">
    <citation type="journal article" date="2021" name="PeerJ">
        <title>Extensive microbial diversity within the chicken gut microbiome revealed by metagenomics and culture.</title>
        <authorList>
            <person name="Gilroy R."/>
            <person name="Ravi A."/>
            <person name="Getino M."/>
            <person name="Pursley I."/>
            <person name="Horton D.L."/>
            <person name="Alikhan N.F."/>
            <person name="Baker D."/>
            <person name="Gharbi K."/>
            <person name="Hall N."/>
            <person name="Watson M."/>
            <person name="Adriaenssens E.M."/>
            <person name="Foster-Nyarko E."/>
            <person name="Jarju S."/>
            <person name="Secka A."/>
            <person name="Antonio M."/>
            <person name="Oren A."/>
            <person name="Chaudhuri R.R."/>
            <person name="La Ragione R."/>
            <person name="Hildebrand F."/>
            <person name="Pallen M.J."/>
        </authorList>
    </citation>
    <scope>NUCLEOTIDE SEQUENCE</scope>
    <source>
        <strain evidence="10">20514</strain>
    </source>
</reference>
<dbReference type="Proteomes" id="UP000810252">
    <property type="component" value="Unassembled WGS sequence"/>
</dbReference>
<accession>A0A9D9HF91</accession>
<reference evidence="10" key="1">
    <citation type="submission" date="2020-10" db="EMBL/GenBank/DDBJ databases">
        <authorList>
            <person name="Gilroy R."/>
        </authorList>
    </citation>
    <scope>NUCLEOTIDE SEQUENCE</scope>
    <source>
        <strain evidence="10">20514</strain>
    </source>
</reference>
<dbReference type="PANTHER" id="PTHR43599:SF3">
    <property type="entry name" value="SI:DKEY-6E2.2"/>
    <property type="match status" value="1"/>
</dbReference>
<dbReference type="EC" id="6.3.2.6" evidence="8"/>
<keyword evidence="5 8" id="KW-0658">Purine biosynthesis</keyword>
<evidence type="ECO:0000259" key="9">
    <source>
        <dbReference type="Pfam" id="PF01259"/>
    </source>
</evidence>
<gene>
    <name evidence="8" type="primary">purC</name>
    <name evidence="10" type="ORF">IAC29_01665</name>
</gene>
<proteinExistence type="inferred from homology"/>
<dbReference type="FunFam" id="3.30.470.20:FF:000006">
    <property type="entry name" value="Phosphoribosylaminoimidazole-succinocarboxamide synthase"/>
    <property type="match status" value="1"/>
</dbReference>
<evidence type="ECO:0000313" key="11">
    <source>
        <dbReference type="Proteomes" id="UP000810252"/>
    </source>
</evidence>
<evidence type="ECO:0000256" key="1">
    <source>
        <dbReference type="ARBA" id="ARBA00004672"/>
    </source>
</evidence>
<comment type="pathway">
    <text evidence="1 8">Purine metabolism; IMP biosynthesis via de novo pathway; 5-amino-1-(5-phospho-D-ribosyl)imidazole-4-carboxamide from 5-amino-1-(5-phospho-D-ribosyl)imidazole-4-carboxylate: step 1/2.</text>
</comment>
<keyword evidence="6 8" id="KW-0067">ATP-binding</keyword>
<dbReference type="PROSITE" id="PS01058">
    <property type="entry name" value="SAICAR_SYNTHETASE_2"/>
    <property type="match status" value="1"/>
</dbReference>
<dbReference type="Gene3D" id="3.30.470.20">
    <property type="entry name" value="ATP-grasp fold, B domain"/>
    <property type="match status" value="1"/>
</dbReference>
<dbReference type="EMBL" id="JADIMQ010000025">
    <property type="protein sequence ID" value="MBO8447963.1"/>
    <property type="molecule type" value="Genomic_DNA"/>
</dbReference>
<evidence type="ECO:0000256" key="8">
    <source>
        <dbReference type="HAMAP-Rule" id="MF_00137"/>
    </source>
</evidence>
<dbReference type="SUPFAM" id="SSF56104">
    <property type="entry name" value="SAICAR synthase-like"/>
    <property type="match status" value="1"/>
</dbReference>
<dbReference type="HAMAP" id="MF_00137">
    <property type="entry name" value="SAICAR_synth"/>
    <property type="match status" value="1"/>
</dbReference>
<evidence type="ECO:0000256" key="4">
    <source>
        <dbReference type="ARBA" id="ARBA00022741"/>
    </source>
</evidence>
<evidence type="ECO:0000256" key="6">
    <source>
        <dbReference type="ARBA" id="ARBA00022840"/>
    </source>
</evidence>
<feature type="domain" description="SAICAR synthetase/ADE2 N-terminal" evidence="9">
    <location>
        <begin position="6"/>
        <end position="231"/>
    </location>
</feature>
<dbReference type="PANTHER" id="PTHR43599">
    <property type="entry name" value="MULTIFUNCTIONAL PROTEIN ADE2"/>
    <property type="match status" value="1"/>
</dbReference>
<dbReference type="GO" id="GO:0009236">
    <property type="term" value="P:cobalamin biosynthetic process"/>
    <property type="evidence" value="ECO:0007669"/>
    <property type="project" value="InterPro"/>
</dbReference>
<evidence type="ECO:0000256" key="5">
    <source>
        <dbReference type="ARBA" id="ARBA00022755"/>
    </source>
</evidence>
<comment type="caution">
    <text evidence="10">The sequence shown here is derived from an EMBL/GenBank/DDBJ whole genome shotgun (WGS) entry which is preliminary data.</text>
</comment>
<dbReference type="InterPro" id="IPR018236">
    <property type="entry name" value="SAICAR_synthetase_CS"/>
</dbReference>
<comment type="similarity">
    <text evidence="2 8">Belongs to the SAICAR synthetase family.</text>
</comment>
<comment type="catalytic activity">
    <reaction evidence="7 8">
        <text>5-amino-1-(5-phospho-D-ribosyl)imidazole-4-carboxylate + L-aspartate + ATP = (2S)-2-[5-amino-1-(5-phospho-beta-D-ribosyl)imidazole-4-carboxamido]succinate + ADP + phosphate + 2 H(+)</text>
        <dbReference type="Rhea" id="RHEA:22628"/>
        <dbReference type="ChEBI" id="CHEBI:15378"/>
        <dbReference type="ChEBI" id="CHEBI:29991"/>
        <dbReference type="ChEBI" id="CHEBI:30616"/>
        <dbReference type="ChEBI" id="CHEBI:43474"/>
        <dbReference type="ChEBI" id="CHEBI:58443"/>
        <dbReference type="ChEBI" id="CHEBI:77657"/>
        <dbReference type="ChEBI" id="CHEBI:456216"/>
        <dbReference type="EC" id="6.3.2.6"/>
    </reaction>
</comment>